<comment type="caution">
    <text evidence="2">The sequence shown here is derived from an EMBL/GenBank/DDBJ whole genome shotgun (WGS) entry which is preliminary data.</text>
</comment>
<dbReference type="OrthoDB" id="1932312at2759"/>
<dbReference type="PROSITE" id="PS50896">
    <property type="entry name" value="LISH"/>
    <property type="match status" value="1"/>
</dbReference>
<dbReference type="Proteomes" id="UP000324241">
    <property type="component" value="Unassembled WGS sequence"/>
</dbReference>
<dbReference type="InterPro" id="IPR036322">
    <property type="entry name" value="WD40_repeat_dom_sf"/>
</dbReference>
<keyword evidence="3" id="KW-1185">Reference proteome</keyword>
<protein>
    <submittedName>
        <fullName evidence="2">Uncharacterized protein</fullName>
    </submittedName>
</protein>
<dbReference type="GeneID" id="54333018"/>
<dbReference type="EMBL" id="QUQM01000005">
    <property type="protein sequence ID" value="KAA8643547.1"/>
    <property type="molecule type" value="Genomic_DNA"/>
</dbReference>
<accession>A0A4S3JEX1</accession>
<evidence type="ECO:0000313" key="3">
    <source>
        <dbReference type="Proteomes" id="UP000308092"/>
    </source>
</evidence>
<dbReference type="InterPro" id="IPR006594">
    <property type="entry name" value="LisH"/>
</dbReference>
<dbReference type="RefSeq" id="XP_033422909.1">
    <property type="nucleotide sequence ID" value="XM_033574891.1"/>
</dbReference>
<dbReference type="Gene3D" id="2.130.10.10">
    <property type="entry name" value="YVTN repeat-like/Quinoprotein amine dehydrogenase"/>
    <property type="match status" value="1"/>
</dbReference>
<dbReference type="VEuPathDB" id="FungiDB:EYZ11_008852"/>
<evidence type="ECO:0000313" key="2">
    <source>
        <dbReference type="EMBL" id="THC91681.1"/>
    </source>
</evidence>
<dbReference type="SUPFAM" id="SSF50978">
    <property type="entry name" value="WD40 repeat-like"/>
    <property type="match status" value="1"/>
</dbReference>
<reference evidence="1 4" key="2">
    <citation type="submission" date="2019-08" db="EMBL/GenBank/DDBJ databases">
        <title>The genome sequence of a newly discovered highly antifungal drug resistant Aspergillus species, Aspergillus tanneri NIH 1004.</title>
        <authorList>
            <person name="Mounaud S."/>
            <person name="Singh I."/>
            <person name="Joardar V."/>
            <person name="Pakala S."/>
            <person name="Pakala S."/>
            <person name="Venepally P."/>
            <person name="Chung J.K."/>
            <person name="Losada L."/>
            <person name="Nierman W.C."/>
        </authorList>
    </citation>
    <scope>NUCLEOTIDE SEQUENCE [LARGE SCALE GENOMIC DNA]</scope>
    <source>
        <strain evidence="1 4">NIH1004</strain>
    </source>
</reference>
<proteinExistence type="predicted"/>
<dbReference type="SMART" id="SM00667">
    <property type="entry name" value="LisH"/>
    <property type="match status" value="1"/>
</dbReference>
<dbReference type="InterPro" id="IPR015943">
    <property type="entry name" value="WD40/YVTN_repeat-like_dom_sf"/>
</dbReference>
<organism evidence="2 3">
    <name type="scientific">Aspergillus tanneri</name>
    <dbReference type="NCBI Taxonomy" id="1220188"/>
    <lineage>
        <taxon>Eukaryota</taxon>
        <taxon>Fungi</taxon>
        <taxon>Dikarya</taxon>
        <taxon>Ascomycota</taxon>
        <taxon>Pezizomycotina</taxon>
        <taxon>Eurotiomycetes</taxon>
        <taxon>Eurotiomycetidae</taxon>
        <taxon>Eurotiales</taxon>
        <taxon>Aspergillaceae</taxon>
        <taxon>Aspergillus</taxon>
        <taxon>Aspergillus subgen. Circumdati</taxon>
    </lineage>
</organism>
<reference evidence="2 3" key="1">
    <citation type="submission" date="2019-03" db="EMBL/GenBank/DDBJ databases">
        <title>The genome sequence of a newly discovered highly antifungal drug resistant Aspergillus species, Aspergillus tanneri NIH 1004.</title>
        <authorList>
            <person name="Mounaud S."/>
            <person name="Singh I."/>
            <person name="Joardar V."/>
            <person name="Pakala S."/>
            <person name="Pakala S."/>
            <person name="Venepally P."/>
            <person name="Hoover J."/>
            <person name="Nierman W."/>
            <person name="Chung J."/>
            <person name="Losada L."/>
        </authorList>
    </citation>
    <scope>NUCLEOTIDE SEQUENCE [LARGE SCALE GENOMIC DNA]</scope>
    <source>
        <strain evidence="2 3">NIH1004</strain>
    </source>
</reference>
<dbReference type="AlphaFoldDB" id="A0A4S3JEX1"/>
<evidence type="ECO:0000313" key="4">
    <source>
        <dbReference type="Proteomes" id="UP000324241"/>
    </source>
</evidence>
<evidence type="ECO:0000313" key="1">
    <source>
        <dbReference type="EMBL" id="KAA8643547.1"/>
    </source>
</evidence>
<dbReference type="Proteomes" id="UP000308092">
    <property type="component" value="Unassembled WGS sequence"/>
</dbReference>
<sequence length="517" mass="56848">MPLESRRPSLASILVARFLRTNNYTQTLEAFIREAGLPTDAGHISGEKDDWTIERVLDEKRAFDQSANFERYGDSEKENDAWSSPGEHNNVVLHSAVTDQARPAPSKPTIIPTPTPCNILACSVHPWKHGDAQNSPSSLSSYIVATGADKQLHLFSTAPGYGVVQSFTDHSESPILSYTPILNGEYALLTNMSGQILLQHGLDILDRRRDHSKYVVKVAAFEDNDDPHPDPAKTIWIATAGWDSKVFLYRLRTEADSHHLLNIGEPVGHITLASNPESLLFVRHVDSKEPILLVSRRDSPHLFYYQLPQSITTTTITTISSAPEECRLLGKQNFAPHSNTWVAFSPSCLALSPHDPGLLAVATSTLPHMKVIIVRLLFPPTESFNLDTSGPVTTGSSEPEVQATQALAALALQNREDAAIIIQANTFAPQTAYSTPQVVWRPDGSGVWVNGDDGIIRGIETKTGKVVSMLKDGHEPGCKVRAIWDGWVDVPRDGEVVREEWLVSGGFDKRLVVWKGV</sequence>
<name>A0A4S3JEX1_9EURO</name>
<dbReference type="EMBL" id="SOSA01000393">
    <property type="protein sequence ID" value="THC91681.1"/>
    <property type="molecule type" value="Genomic_DNA"/>
</dbReference>
<gene>
    <name evidence="1" type="ORF">ATNIH1004_010316</name>
    <name evidence="2" type="ORF">EYZ11_008852</name>
</gene>
<dbReference type="STRING" id="1220188.A0A4S3JEX1"/>